<dbReference type="Gene3D" id="2.115.10.20">
    <property type="entry name" value="Glycosyl hydrolase domain, family 43"/>
    <property type="match status" value="1"/>
</dbReference>
<evidence type="ECO:0000256" key="2">
    <source>
        <dbReference type="ARBA" id="ARBA00022679"/>
    </source>
</evidence>
<comment type="caution">
    <text evidence="4">The sequence shown here is derived from an EMBL/GenBank/DDBJ whole genome shotgun (WGS) entry which is preliminary data.</text>
</comment>
<dbReference type="AlphaFoldDB" id="A0A4Y3KNC7"/>
<name>A0A4Y3KNC7_9CELL</name>
<dbReference type="GO" id="GO:0016798">
    <property type="term" value="F:hydrolase activity, acting on glycosyl bonds"/>
    <property type="evidence" value="ECO:0007669"/>
    <property type="project" value="UniProtKB-KW"/>
</dbReference>
<reference evidence="4 5" key="1">
    <citation type="submission" date="2019-06" db="EMBL/GenBank/DDBJ databases">
        <title>Whole genome shotgun sequence of Cellulomonas gelida NBRC 3748.</title>
        <authorList>
            <person name="Hosoyama A."/>
            <person name="Uohara A."/>
            <person name="Ohji S."/>
            <person name="Ichikawa N."/>
        </authorList>
    </citation>
    <scope>NUCLEOTIDE SEQUENCE [LARGE SCALE GENOMIC DNA]</scope>
    <source>
        <strain evidence="4 5">NBRC 3748</strain>
    </source>
</reference>
<dbReference type="EMBL" id="BJLQ01000038">
    <property type="protein sequence ID" value="GEA85552.1"/>
    <property type="molecule type" value="Genomic_DNA"/>
</dbReference>
<organism evidence="4 5">
    <name type="scientific">Cellulomonas gelida</name>
    <dbReference type="NCBI Taxonomy" id="1712"/>
    <lineage>
        <taxon>Bacteria</taxon>
        <taxon>Bacillati</taxon>
        <taxon>Actinomycetota</taxon>
        <taxon>Actinomycetes</taxon>
        <taxon>Micrococcales</taxon>
        <taxon>Cellulomonadaceae</taxon>
        <taxon>Cellulomonas</taxon>
    </lineage>
</organism>
<comment type="similarity">
    <text evidence="3">Belongs to the glycosyl hydrolase 130 family.</text>
</comment>
<evidence type="ECO:0000313" key="5">
    <source>
        <dbReference type="Proteomes" id="UP000320461"/>
    </source>
</evidence>
<keyword evidence="2" id="KW-0808">Transferase</keyword>
<evidence type="ECO:0000313" key="4">
    <source>
        <dbReference type="EMBL" id="GEA85552.1"/>
    </source>
</evidence>
<dbReference type="InterPro" id="IPR007184">
    <property type="entry name" value="Mannoside_phosphorylase"/>
</dbReference>
<proteinExistence type="inferred from homology"/>
<dbReference type="Proteomes" id="UP000320461">
    <property type="component" value="Unassembled WGS sequence"/>
</dbReference>
<dbReference type="PANTHER" id="PTHR34106:SF4">
    <property type="entry name" value="BLL5143 PROTEIN"/>
    <property type="match status" value="1"/>
</dbReference>
<protein>
    <submittedName>
        <fullName evidence="4">Glycosidase</fullName>
    </submittedName>
</protein>
<dbReference type="RefSeq" id="WP_218022633.1">
    <property type="nucleotide sequence ID" value="NZ_BJLQ01000038.1"/>
</dbReference>
<accession>A0A4Y3KNC7</accession>
<keyword evidence="1" id="KW-0328">Glycosyltransferase</keyword>
<sequence length="512" mass="55780">MTATGNPPWVRRTALVLRPDPDRVVTRLFLPGQEMVTAGESRSAAVLARVLALDDDEVERELRELTADFGHRHHDLAGTWDAHFALVRHRLAHADELPAHRRRLVGAYFTQEYAVESTALFNPSMVPHPDQSGLPAGATRFVLTLRALGEGHVSSLELRTGVIDAAGVIALDATPAHTRQPVVAEPRYARALFAQEIDEDVDDDHANADFVLAALGREFGRADLDRAYGELRAQRLTRGSASRTVERFERIARRSYDVTFPPDSALPERVLMPQTATESHGIEDVRLVRFTAPDGTVTYLGTYTAFDGHEIAMQLLATTDFAHLSSRPVGGPGARNKGLALFPRQVGGRYVALSRADRESNAVTTSDDLLRWGPPVVVQRPERGWELVQLGNCGPPVETERGWLVLTHGVGPMRTYGIGALLLDLDDPTRVVGRLEHPLLTGTDDERSGYVPNVVYSCGAMLHGRTLVVPYGSSDTATRFALVDLDPLLDALRPAAAATTLQDPAAPIEGAP</sequence>
<dbReference type="InterPro" id="IPR023296">
    <property type="entry name" value="Glyco_hydro_beta-prop_sf"/>
</dbReference>
<dbReference type="Pfam" id="PF04041">
    <property type="entry name" value="Glyco_hydro_130"/>
    <property type="match status" value="1"/>
</dbReference>
<gene>
    <name evidence="4" type="ORF">CGE01nite_28030</name>
</gene>
<keyword evidence="4" id="KW-0378">Hydrolase</keyword>
<dbReference type="SUPFAM" id="SSF75005">
    <property type="entry name" value="Arabinanase/levansucrase/invertase"/>
    <property type="match status" value="1"/>
</dbReference>
<keyword evidence="4" id="KW-0326">Glycosidase</keyword>
<keyword evidence="5" id="KW-1185">Reference proteome</keyword>
<dbReference type="CDD" id="cd18613">
    <property type="entry name" value="GH130"/>
    <property type="match status" value="1"/>
</dbReference>
<evidence type="ECO:0000256" key="1">
    <source>
        <dbReference type="ARBA" id="ARBA00022676"/>
    </source>
</evidence>
<dbReference type="GO" id="GO:0016757">
    <property type="term" value="F:glycosyltransferase activity"/>
    <property type="evidence" value="ECO:0007669"/>
    <property type="project" value="UniProtKB-KW"/>
</dbReference>
<evidence type="ECO:0000256" key="3">
    <source>
        <dbReference type="ARBA" id="ARBA00024356"/>
    </source>
</evidence>
<dbReference type="PANTHER" id="PTHR34106">
    <property type="entry name" value="GLYCOSIDASE"/>
    <property type="match status" value="1"/>
</dbReference>